<evidence type="ECO:0000313" key="1">
    <source>
        <dbReference type="EMBL" id="ORX53578.1"/>
    </source>
</evidence>
<dbReference type="AlphaFoldDB" id="A0A1X2GGW0"/>
<sequence>MTKQLSLQGLKDGRLKYLADGVIKVNGDELLLTEVSSGYDNADSSKVSFDHYKAMFGMLAMLKSLSECYHGASFETFSKVKVHFVHGHGTALRHWTLSTPAKGIFVMVKEQKAVVPINDHMKELHLDPFCTFHKTLAMALIDTLSNLKALKNDHKLFLRSPSLTARPNLSTLITPMIIRLNEAKHSAIVADDGPSSAPGSPDNEE</sequence>
<proteinExistence type="predicted"/>
<dbReference type="Proteomes" id="UP000242146">
    <property type="component" value="Unassembled WGS sequence"/>
</dbReference>
<dbReference type="EMBL" id="MCGT01000015">
    <property type="protein sequence ID" value="ORX53578.1"/>
    <property type="molecule type" value="Genomic_DNA"/>
</dbReference>
<accession>A0A1X2GGW0</accession>
<reference evidence="1 2" key="1">
    <citation type="submission" date="2016-07" db="EMBL/GenBank/DDBJ databases">
        <title>Pervasive Adenine N6-methylation of Active Genes in Fungi.</title>
        <authorList>
            <consortium name="DOE Joint Genome Institute"/>
            <person name="Mondo S.J."/>
            <person name="Dannebaum R.O."/>
            <person name="Kuo R.C."/>
            <person name="Labutti K."/>
            <person name="Haridas S."/>
            <person name="Kuo A."/>
            <person name="Salamov A."/>
            <person name="Ahrendt S.R."/>
            <person name="Lipzen A."/>
            <person name="Sullivan W."/>
            <person name="Andreopoulos W.B."/>
            <person name="Clum A."/>
            <person name="Lindquist E."/>
            <person name="Daum C."/>
            <person name="Ramamoorthy G.K."/>
            <person name="Gryganskyi A."/>
            <person name="Culley D."/>
            <person name="Magnuson J.K."/>
            <person name="James T.Y."/>
            <person name="O'Malley M.A."/>
            <person name="Stajich J.E."/>
            <person name="Spatafora J.W."/>
            <person name="Visel A."/>
            <person name="Grigoriev I.V."/>
        </authorList>
    </citation>
    <scope>NUCLEOTIDE SEQUENCE [LARGE SCALE GENOMIC DNA]</scope>
    <source>
        <strain evidence="1 2">NRRL 3301</strain>
    </source>
</reference>
<keyword evidence="2" id="KW-1185">Reference proteome</keyword>
<organism evidence="1 2">
    <name type="scientific">Hesseltinella vesiculosa</name>
    <dbReference type="NCBI Taxonomy" id="101127"/>
    <lineage>
        <taxon>Eukaryota</taxon>
        <taxon>Fungi</taxon>
        <taxon>Fungi incertae sedis</taxon>
        <taxon>Mucoromycota</taxon>
        <taxon>Mucoromycotina</taxon>
        <taxon>Mucoromycetes</taxon>
        <taxon>Mucorales</taxon>
        <taxon>Cunninghamellaceae</taxon>
        <taxon>Hesseltinella</taxon>
    </lineage>
</organism>
<protein>
    <submittedName>
        <fullName evidence="1">Uncharacterized protein</fullName>
    </submittedName>
</protein>
<dbReference type="OrthoDB" id="2266444at2759"/>
<gene>
    <name evidence="1" type="ORF">DM01DRAFT_254743</name>
</gene>
<name>A0A1X2GGW0_9FUNG</name>
<evidence type="ECO:0000313" key="2">
    <source>
        <dbReference type="Proteomes" id="UP000242146"/>
    </source>
</evidence>
<comment type="caution">
    <text evidence="1">The sequence shown here is derived from an EMBL/GenBank/DDBJ whole genome shotgun (WGS) entry which is preliminary data.</text>
</comment>